<dbReference type="Proteomes" id="UP000822369">
    <property type="component" value="Chromosome 15"/>
</dbReference>
<gene>
    <name evidence="2" type="ORF">G4P62_011281</name>
</gene>
<organism evidence="2 3">
    <name type="scientific">Nothobranchius furzeri</name>
    <name type="common">Turquoise killifish</name>
    <dbReference type="NCBI Taxonomy" id="105023"/>
    <lineage>
        <taxon>Eukaryota</taxon>
        <taxon>Metazoa</taxon>
        <taxon>Chordata</taxon>
        <taxon>Craniata</taxon>
        <taxon>Vertebrata</taxon>
        <taxon>Euteleostomi</taxon>
        <taxon>Actinopterygii</taxon>
        <taxon>Neopterygii</taxon>
        <taxon>Teleostei</taxon>
        <taxon>Neoteleostei</taxon>
        <taxon>Acanthomorphata</taxon>
        <taxon>Ovalentaria</taxon>
        <taxon>Atherinomorphae</taxon>
        <taxon>Cyprinodontiformes</taxon>
        <taxon>Nothobranchiidae</taxon>
        <taxon>Nothobranchius</taxon>
    </lineage>
</organism>
<feature type="coiled-coil region" evidence="1">
    <location>
        <begin position="152"/>
        <end position="186"/>
    </location>
</feature>
<proteinExistence type="predicted"/>
<feature type="coiled-coil region" evidence="1">
    <location>
        <begin position="42"/>
        <end position="104"/>
    </location>
</feature>
<comment type="caution">
    <text evidence="2">The sequence shown here is derived from an EMBL/GenBank/DDBJ whole genome shotgun (WGS) entry which is preliminary data.</text>
</comment>
<evidence type="ECO:0000313" key="2">
    <source>
        <dbReference type="EMBL" id="KAF7206344.1"/>
    </source>
</evidence>
<sequence length="515" mass="62691">MDTINYQEEIIRLNNLLTTEKRERRQEKECFFATIKATYMVIKDFEDEQKSHNETKRNYEQKDVLCKSLEDKYKAELSDSHQQVEHLRRELEKEMKTRREIEDMFFIVLDEKVELYNWMAEKAQAKERQFEIEKRNFMKDLEQKDVLYQSLEDKYKAELSDSHQQVEHLRRELEKEMKTRREIKEMTFTVVDEKVELYNRMAEKARAKERQFEIERRNFMKDLEQKDVLYQSLEDKYRAELSDSRHLIEKVKQELKSEQQAHLDTRQENQSIILSIQAEKEALGLQLTQAAEEMERLFGGEKRSLLKHLEEKDVLYQSLEEKYKSDLFNSKQLAENVQRDLDRERKDHLDEREEKLNIILSIQAEKEAIGLQMIKAADEMERLFGQEKRKFEKNLEQKDVLYQSLEDKYKAELSDSRQQVEHLRRELEKEMKAHKEIKETYLIFLDEKFELYNRMAEKARAKEGQFEIEKRNFMKDLEQKDVLYQSLEDKYKVELSDSHQQVEHLRRELEKETDR</sequence>
<name>A0A9D2XS96_NOTFU</name>
<dbReference type="AlphaFoldDB" id="A0A9D2XS96"/>
<evidence type="ECO:0000256" key="1">
    <source>
        <dbReference type="SAM" id="Coils"/>
    </source>
</evidence>
<dbReference type="EMBL" id="JAAVVJ010000015">
    <property type="protein sequence ID" value="KAF7206344.1"/>
    <property type="molecule type" value="Genomic_DNA"/>
</dbReference>
<accession>A0A9D2XS96</accession>
<feature type="coiled-coil region" evidence="1">
    <location>
        <begin position="388"/>
        <end position="440"/>
    </location>
</feature>
<protein>
    <submittedName>
        <fullName evidence="2">Cingulin-like</fullName>
    </submittedName>
</protein>
<feature type="coiled-coil region" evidence="1">
    <location>
        <begin position="241"/>
        <end position="268"/>
    </location>
</feature>
<keyword evidence="1" id="KW-0175">Coiled coil</keyword>
<reference evidence="2" key="1">
    <citation type="submission" date="2020-03" db="EMBL/GenBank/DDBJ databases">
        <title>Intra-Species Differences in Population Size shape Life History and Genome Evolution.</title>
        <authorList>
            <person name="Willemsen D."/>
            <person name="Cui R."/>
            <person name="Valenzano D.R."/>
        </authorList>
    </citation>
    <scope>NUCLEOTIDE SEQUENCE</scope>
    <source>
        <strain evidence="2">GRZ</strain>
        <tissue evidence="2">Whole</tissue>
    </source>
</reference>
<dbReference type="KEGG" id="nfu:107386836"/>
<evidence type="ECO:0000313" key="3">
    <source>
        <dbReference type="Proteomes" id="UP000822369"/>
    </source>
</evidence>